<dbReference type="EMBL" id="CAEZXP010000005">
    <property type="protein sequence ID" value="CAB4703115.1"/>
    <property type="molecule type" value="Genomic_DNA"/>
</dbReference>
<feature type="region of interest" description="Disordered" evidence="1">
    <location>
        <begin position="76"/>
        <end position="148"/>
    </location>
</feature>
<evidence type="ECO:0000256" key="1">
    <source>
        <dbReference type="SAM" id="MobiDB-lite"/>
    </source>
</evidence>
<protein>
    <submittedName>
        <fullName evidence="2">Unannotated protein</fullName>
    </submittedName>
</protein>
<name>A0A6J6Q210_9ZZZZ</name>
<evidence type="ECO:0000313" key="2">
    <source>
        <dbReference type="EMBL" id="CAB4703115.1"/>
    </source>
</evidence>
<reference evidence="2" key="1">
    <citation type="submission" date="2020-05" db="EMBL/GenBank/DDBJ databases">
        <authorList>
            <person name="Chiriac C."/>
            <person name="Salcher M."/>
            <person name="Ghai R."/>
            <person name="Kavagutti S V."/>
        </authorList>
    </citation>
    <scope>NUCLEOTIDE SEQUENCE</scope>
</reference>
<organism evidence="2">
    <name type="scientific">freshwater metagenome</name>
    <dbReference type="NCBI Taxonomy" id="449393"/>
    <lineage>
        <taxon>unclassified sequences</taxon>
        <taxon>metagenomes</taxon>
        <taxon>ecological metagenomes</taxon>
    </lineage>
</organism>
<feature type="compositionally biased region" description="Low complexity" evidence="1">
    <location>
        <begin position="91"/>
        <end position="108"/>
    </location>
</feature>
<gene>
    <name evidence="2" type="ORF">UFOPK2399_01485</name>
</gene>
<sequence length="148" mass="16287">MAAEQEDDVATETGSLFAQVIQEHLELKRRNSALEHELPIDKYLTDDPFSNHPLFKSEEQARVEDTMDGQQSIVDEPTQLDWPTSENAFTPAPASSEYAAAAAAAEPSVDGDATEEHVAATPPPSAEPVEEQSDESLWSRSRDFDWGD</sequence>
<proteinExistence type="predicted"/>
<dbReference type="AlphaFoldDB" id="A0A6J6Q210"/>
<accession>A0A6J6Q210</accession>